<evidence type="ECO:0000313" key="2">
    <source>
        <dbReference type="Proteomes" id="UP001199631"/>
    </source>
</evidence>
<accession>A0AAW5B6D8</accession>
<dbReference type="Proteomes" id="UP001199631">
    <property type="component" value="Unassembled WGS sequence"/>
</dbReference>
<dbReference type="EMBL" id="JAIFZM010000005">
    <property type="protein sequence ID" value="MCG3418992.1"/>
    <property type="molecule type" value="Genomic_DNA"/>
</dbReference>
<evidence type="ECO:0000313" key="1">
    <source>
        <dbReference type="EMBL" id="MCG3418992.1"/>
    </source>
</evidence>
<keyword evidence="2" id="KW-1185">Reference proteome</keyword>
<protein>
    <submittedName>
        <fullName evidence="1">Uncharacterized protein</fullName>
    </submittedName>
</protein>
<dbReference type="RefSeq" id="WP_238019162.1">
    <property type="nucleotide sequence ID" value="NZ_JAIFZM010000005.1"/>
</dbReference>
<organism evidence="1 2">
    <name type="scientific">Oceanobacillus jordanicus</name>
    <dbReference type="NCBI Taxonomy" id="2867266"/>
    <lineage>
        <taxon>Bacteria</taxon>
        <taxon>Bacillati</taxon>
        <taxon>Bacillota</taxon>
        <taxon>Bacilli</taxon>
        <taxon>Bacillales</taxon>
        <taxon>Bacillaceae</taxon>
        <taxon>Oceanobacillus</taxon>
    </lineage>
</organism>
<proteinExistence type="predicted"/>
<gene>
    <name evidence="1" type="ORF">K3T81_07510</name>
</gene>
<comment type="caution">
    <text evidence="1">The sequence shown here is derived from an EMBL/GenBank/DDBJ whole genome shotgun (WGS) entry which is preliminary data.</text>
</comment>
<sequence>MALLDHYKMEDMPKVLDHIENLMNAGLDGLKAAETANQDLKKNAVFQIEHSFNELFALHEKKIKSEQIASAEYTQRHWF</sequence>
<reference evidence="1 2" key="1">
    <citation type="journal article" date="2022" name="Evol. Bioinform. Online">
        <title>Draft Genome Sequence of Oceanobacillus jordanicus Strain GSFE11, a Halotolerant Plant Growth-Promoting Bacterial Endophyte Isolated From the Jordan Valley.</title>
        <authorList>
            <person name="Alhindi T."/>
            <person name="Albdaiwi R."/>
        </authorList>
    </citation>
    <scope>NUCLEOTIDE SEQUENCE [LARGE SCALE GENOMIC DNA]</scope>
    <source>
        <strain evidence="1 2">GSFE11</strain>
    </source>
</reference>
<name>A0AAW5B6D8_9BACI</name>
<dbReference type="AlphaFoldDB" id="A0AAW5B6D8"/>